<evidence type="ECO:0000313" key="2">
    <source>
        <dbReference type="EMBL" id="RDE22532.1"/>
    </source>
</evidence>
<name>A0A369WLF4_9GAMM</name>
<dbReference type="GO" id="GO:0016020">
    <property type="term" value="C:membrane"/>
    <property type="evidence" value="ECO:0007669"/>
    <property type="project" value="TreeGrafter"/>
</dbReference>
<dbReference type="OrthoDB" id="9779853at2"/>
<sequence length="269" mass="30017">MLVWDEFELPIAAPRFGDKASLYVRRGRQPMPNSPATLVFLHEALGSIGQWWDFPQQLAERCGCDVLIYERIGHAGASSLELPRPDDYLVYEGEVVLPQLLERLQIEQAVLVGHSDGGSIALVGAASVPDRVLGLITEAAHLFVEPITRDGIIKARDLYDEAIRPGLSRYHGEKTDTLFQGWWQTWLRDSFQGLDLHPWLGRIRAPSLIMQGVNDQYGSELQVERICEGIGTLASPCWLDAAHIPHREATEPCLQAMGGFIRRLLSDQG</sequence>
<feature type="domain" description="AB hydrolase-1" evidence="1">
    <location>
        <begin position="37"/>
        <end position="155"/>
    </location>
</feature>
<evidence type="ECO:0000259" key="1">
    <source>
        <dbReference type="Pfam" id="PF00561"/>
    </source>
</evidence>
<gene>
    <name evidence="2" type="ORF">DV711_08030</name>
</gene>
<reference evidence="2 3" key="1">
    <citation type="submission" date="2018-07" db="EMBL/GenBank/DDBJ databases">
        <title>Motiliproteus coralliicola sp. nov., a bacterium isolated from Coral.</title>
        <authorList>
            <person name="Wang G."/>
        </authorList>
    </citation>
    <scope>NUCLEOTIDE SEQUENCE [LARGE SCALE GENOMIC DNA]</scope>
    <source>
        <strain evidence="2 3">C34</strain>
    </source>
</reference>
<dbReference type="RefSeq" id="WP_114695162.1">
    <property type="nucleotide sequence ID" value="NZ_QQOH01000002.1"/>
</dbReference>
<keyword evidence="3" id="KW-1185">Reference proteome</keyword>
<organism evidence="2 3">
    <name type="scientific">Motiliproteus coralliicola</name>
    <dbReference type="NCBI Taxonomy" id="2283196"/>
    <lineage>
        <taxon>Bacteria</taxon>
        <taxon>Pseudomonadati</taxon>
        <taxon>Pseudomonadota</taxon>
        <taxon>Gammaproteobacteria</taxon>
        <taxon>Oceanospirillales</taxon>
        <taxon>Oceanospirillaceae</taxon>
        <taxon>Motiliproteus</taxon>
    </lineage>
</organism>
<dbReference type="InterPro" id="IPR000073">
    <property type="entry name" value="AB_hydrolase_1"/>
</dbReference>
<evidence type="ECO:0000313" key="3">
    <source>
        <dbReference type="Proteomes" id="UP000253769"/>
    </source>
</evidence>
<dbReference type="PANTHER" id="PTHR43798:SF33">
    <property type="entry name" value="HYDROLASE, PUTATIVE (AFU_ORTHOLOGUE AFUA_2G14860)-RELATED"/>
    <property type="match status" value="1"/>
</dbReference>
<dbReference type="SUPFAM" id="SSF53474">
    <property type="entry name" value="alpha/beta-Hydrolases"/>
    <property type="match status" value="1"/>
</dbReference>
<dbReference type="InterPro" id="IPR050266">
    <property type="entry name" value="AB_hydrolase_sf"/>
</dbReference>
<proteinExistence type="predicted"/>
<dbReference type="AlphaFoldDB" id="A0A369WLF4"/>
<dbReference type="PANTHER" id="PTHR43798">
    <property type="entry name" value="MONOACYLGLYCEROL LIPASE"/>
    <property type="match status" value="1"/>
</dbReference>
<dbReference type="InterPro" id="IPR029058">
    <property type="entry name" value="AB_hydrolase_fold"/>
</dbReference>
<keyword evidence="2" id="KW-0378">Hydrolase</keyword>
<comment type="caution">
    <text evidence="2">The sequence shown here is derived from an EMBL/GenBank/DDBJ whole genome shotgun (WGS) entry which is preliminary data.</text>
</comment>
<protein>
    <submittedName>
        <fullName evidence="2">Alpha/beta hydrolase</fullName>
    </submittedName>
</protein>
<dbReference type="Pfam" id="PF00561">
    <property type="entry name" value="Abhydrolase_1"/>
    <property type="match status" value="1"/>
</dbReference>
<dbReference type="EMBL" id="QQOH01000002">
    <property type="protein sequence ID" value="RDE22532.1"/>
    <property type="molecule type" value="Genomic_DNA"/>
</dbReference>
<dbReference type="Proteomes" id="UP000253769">
    <property type="component" value="Unassembled WGS sequence"/>
</dbReference>
<accession>A0A369WLF4</accession>
<dbReference type="Gene3D" id="3.40.50.1820">
    <property type="entry name" value="alpha/beta hydrolase"/>
    <property type="match status" value="1"/>
</dbReference>
<dbReference type="GO" id="GO:0016787">
    <property type="term" value="F:hydrolase activity"/>
    <property type="evidence" value="ECO:0007669"/>
    <property type="project" value="UniProtKB-KW"/>
</dbReference>